<gene>
    <name evidence="1" type="ORF">ACPOL_1896</name>
</gene>
<evidence type="ECO:0000313" key="1">
    <source>
        <dbReference type="EMBL" id="AXC11234.1"/>
    </source>
</evidence>
<organism evidence="1 2">
    <name type="scientific">Acidisarcina polymorpha</name>
    <dbReference type="NCBI Taxonomy" id="2211140"/>
    <lineage>
        <taxon>Bacteria</taxon>
        <taxon>Pseudomonadati</taxon>
        <taxon>Acidobacteriota</taxon>
        <taxon>Terriglobia</taxon>
        <taxon>Terriglobales</taxon>
        <taxon>Acidobacteriaceae</taxon>
        <taxon>Acidisarcina</taxon>
    </lineage>
</organism>
<evidence type="ECO:0000313" key="2">
    <source>
        <dbReference type="Proteomes" id="UP000253606"/>
    </source>
</evidence>
<dbReference type="AlphaFoldDB" id="A0A2Z5FXK2"/>
<keyword evidence="2" id="KW-1185">Reference proteome</keyword>
<reference evidence="1 2" key="1">
    <citation type="journal article" date="2018" name="Front. Microbiol.">
        <title>Hydrolytic Capabilities as a Key to Environmental Success: Chitinolytic and Cellulolytic Acidobacteria From Acidic Sub-arctic Soils and Boreal Peatlands.</title>
        <authorList>
            <person name="Belova S.E."/>
            <person name="Ravin N.V."/>
            <person name="Pankratov T.A."/>
            <person name="Rakitin A.L."/>
            <person name="Ivanova A.A."/>
            <person name="Beletsky A.V."/>
            <person name="Mardanov A.V."/>
            <person name="Sinninghe Damste J.S."/>
            <person name="Dedysh S.N."/>
        </authorList>
    </citation>
    <scope>NUCLEOTIDE SEQUENCE [LARGE SCALE GENOMIC DNA]</scope>
    <source>
        <strain evidence="1 2">SBC82</strain>
    </source>
</reference>
<name>A0A2Z5FXK2_9BACT</name>
<sequence length="37" mass="4191">MDATVVTITLTIDAHGTVADDFRNWLEKAIKRFPNDD</sequence>
<protein>
    <submittedName>
        <fullName evidence="1">Uncharacterized protein</fullName>
    </submittedName>
</protein>
<dbReference type="Proteomes" id="UP000253606">
    <property type="component" value="Chromosome"/>
</dbReference>
<dbReference type="KEGG" id="abas:ACPOL_1896"/>
<proteinExistence type="predicted"/>
<accession>A0A2Z5FXK2</accession>
<dbReference type="EMBL" id="CP030840">
    <property type="protein sequence ID" value="AXC11234.1"/>
    <property type="molecule type" value="Genomic_DNA"/>
</dbReference>